<keyword evidence="3" id="KW-1185">Reference proteome</keyword>
<evidence type="ECO:0000256" key="1">
    <source>
        <dbReference type="SAM" id="Phobius"/>
    </source>
</evidence>
<dbReference type="RefSeq" id="WP_013535457.1">
    <property type="nucleotide sequence ID" value="NC_014924.1"/>
</dbReference>
<dbReference type="EMBL" id="CP002446">
    <property type="protein sequence ID" value="ADV27629.1"/>
    <property type="molecule type" value="Genomic_DNA"/>
</dbReference>
<proteinExistence type="predicted"/>
<keyword evidence="1" id="KW-0472">Membrane</keyword>
<keyword evidence="1" id="KW-1133">Transmembrane helix</keyword>
<feature type="transmembrane region" description="Helical" evidence="1">
    <location>
        <begin position="12"/>
        <end position="28"/>
    </location>
</feature>
<name>E6WTY0_PSEUU</name>
<dbReference type="STRING" id="743721.Psesu_1787"/>
<keyword evidence="1" id="KW-0812">Transmembrane</keyword>
<sequence length="57" mass="5977">MDKQGLSPQATAALYAGAGVLFIIGAFHGGRPGFSVVGLAFIALAAMIYLRRNRKPD</sequence>
<evidence type="ECO:0000313" key="3">
    <source>
        <dbReference type="Proteomes" id="UP000008632"/>
    </source>
</evidence>
<organism evidence="2 3">
    <name type="scientific">Pseudoxanthomonas suwonensis (strain 11-1)</name>
    <dbReference type="NCBI Taxonomy" id="743721"/>
    <lineage>
        <taxon>Bacteria</taxon>
        <taxon>Pseudomonadati</taxon>
        <taxon>Pseudomonadota</taxon>
        <taxon>Gammaproteobacteria</taxon>
        <taxon>Lysobacterales</taxon>
        <taxon>Lysobacteraceae</taxon>
        <taxon>Pseudoxanthomonas</taxon>
    </lineage>
</organism>
<accession>E6WTY0</accession>
<protein>
    <submittedName>
        <fullName evidence="2">Major facilitator superfamily transporter</fullName>
    </submittedName>
</protein>
<gene>
    <name evidence="2" type="ordered locus">Psesu_1787</name>
</gene>
<feature type="transmembrane region" description="Helical" evidence="1">
    <location>
        <begin position="34"/>
        <end position="50"/>
    </location>
</feature>
<evidence type="ECO:0000313" key="2">
    <source>
        <dbReference type="EMBL" id="ADV27629.1"/>
    </source>
</evidence>
<dbReference type="OrthoDB" id="5988564at2"/>
<reference evidence="2 3" key="1">
    <citation type="submission" date="2011-01" db="EMBL/GenBank/DDBJ databases">
        <title>Complete sequence of Pseudoxanthomonas suwonensis 11-1.</title>
        <authorList>
            <consortium name="US DOE Joint Genome Institute"/>
            <person name="Lucas S."/>
            <person name="Copeland A."/>
            <person name="Lapidus A."/>
            <person name="Cheng J.-F."/>
            <person name="Goodwin L."/>
            <person name="Pitluck S."/>
            <person name="Teshima H."/>
            <person name="Detter J.C."/>
            <person name="Han C."/>
            <person name="Tapia R."/>
            <person name="Land M."/>
            <person name="Hauser L."/>
            <person name="Kyrpides N."/>
            <person name="Ivanova N."/>
            <person name="Ovchinnikova G."/>
            <person name="Siebers A.K."/>
            <person name="Allgaier M."/>
            <person name="Thelen M.P."/>
            <person name="Hugenholtz P."/>
            <person name="Gladden J."/>
            <person name="Woyke T."/>
        </authorList>
    </citation>
    <scope>NUCLEOTIDE SEQUENCE [LARGE SCALE GENOMIC DNA]</scope>
    <source>
        <strain evidence="3">11-1</strain>
    </source>
</reference>
<dbReference type="AlphaFoldDB" id="E6WTY0"/>
<dbReference type="KEGG" id="psu:Psesu_1787"/>
<dbReference type="Proteomes" id="UP000008632">
    <property type="component" value="Chromosome"/>
</dbReference>
<dbReference type="HOGENOM" id="CLU_2993443_0_0_6"/>